<dbReference type="EMBL" id="JACHEO010000030">
    <property type="protein sequence ID" value="MBB5349604.1"/>
    <property type="molecule type" value="Genomic_DNA"/>
</dbReference>
<name>A0A840V1R2_9BACT</name>
<comment type="caution">
    <text evidence="4">The sequence shown here is derived from an EMBL/GenBank/DDBJ whole genome shotgun (WGS) entry which is preliminary data.</text>
</comment>
<dbReference type="PRINTS" id="PR00455">
    <property type="entry name" value="HTHTETR"/>
</dbReference>
<dbReference type="Pfam" id="PF09209">
    <property type="entry name" value="CecR_C"/>
    <property type="match status" value="1"/>
</dbReference>
<dbReference type="GO" id="GO:0003700">
    <property type="term" value="F:DNA-binding transcription factor activity"/>
    <property type="evidence" value="ECO:0007669"/>
    <property type="project" value="TreeGrafter"/>
</dbReference>
<dbReference type="SUPFAM" id="SSF48498">
    <property type="entry name" value="Tetracyclin repressor-like, C-terminal domain"/>
    <property type="match status" value="1"/>
</dbReference>
<accession>A0A840V1R2</accession>
<dbReference type="AlphaFoldDB" id="A0A840V1R2"/>
<dbReference type="Gene3D" id="1.10.357.10">
    <property type="entry name" value="Tetracycline Repressor, domain 2"/>
    <property type="match status" value="1"/>
</dbReference>
<dbReference type="Pfam" id="PF00440">
    <property type="entry name" value="TetR_N"/>
    <property type="match status" value="1"/>
</dbReference>
<dbReference type="Proteomes" id="UP000539642">
    <property type="component" value="Unassembled WGS sequence"/>
</dbReference>
<evidence type="ECO:0000256" key="1">
    <source>
        <dbReference type="ARBA" id="ARBA00023125"/>
    </source>
</evidence>
<proteinExistence type="predicted"/>
<protein>
    <submittedName>
        <fullName evidence="4">AcrR family transcriptional regulator</fullName>
    </submittedName>
</protein>
<evidence type="ECO:0000313" key="5">
    <source>
        <dbReference type="Proteomes" id="UP000539642"/>
    </source>
</evidence>
<evidence type="ECO:0000259" key="3">
    <source>
        <dbReference type="PROSITE" id="PS50977"/>
    </source>
</evidence>
<keyword evidence="5" id="KW-1185">Reference proteome</keyword>
<feature type="DNA-binding region" description="H-T-H motif" evidence="2">
    <location>
        <begin position="30"/>
        <end position="49"/>
    </location>
</feature>
<sequence>MGRRKSGETREKLLTAASDVFVDRGFRDATVAEICRRAGANISAVNYYFGSKEALYQEAWRHSFAASIKIHPPDGGVSADAPAAERLRGQVRALIARIADRDNRDFFISQMEFINPTGLLAEVMESELIPLRRNTLALMHDLLGPGIPIQQVVFCEVCIISMCIHPILMQKIRRETEGPDIINDLEAFTNQVLTFALAGIAAIKSADPPSGPALRDGAAAATTAW</sequence>
<dbReference type="InterPro" id="IPR001647">
    <property type="entry name" value="HTH_TetR"/>
</dbReference>
<dbReference type="GO" id="GO:0000976">
    <property type="term" value="F:transcription cis-regulatory region binding"/>
    <property type="evidence" value="ECO:0007669"/>
    <property type="project" value="TreeGrafter"/>
</dbReference>
<dbReference type="InterPro" id="IPR015292">
    <property type="entry name" value="Tscrpt_reg_YbiH_C"/>
</dbReference>
<dbReference type="SUPFAM" id="SSF46689">
    <property type="entry name" value="Homeodomain-like"/>
    <property type="match status" value="1"/>
</dbReference>
<keyword evidence="1 2" id="KW-0238">DNA-binding</keyword>
<gene>
    <name evidence="4" type="ORF">HNQ81_003360</name>
</gene>
<feature type="domain" description="HTH tetR-type" evidence="3">
    <location>
        <begin position="7"/>
        <end position="67"/>
    </location>
</feature>
<evidence type="ECO:0000313" key="4">
    <source>
        <dbReference type="EMBL" id="MBB5349604.1"/>
    </source>
</evidence>
<organism evidence="4 5">
    <name type="scientific">Desulfoprunum benzoelyticum</name>
    <dbReference type="NCBI Taxonomy" id="1506996"/>
    <lineage>
        <taxon>Bacteria</taxon>
        <taxon>Pseudomonadati</taxon>
        <taxon>Thermodesulfobacteriota</taxon>
        <taxon>Desulfobulbia</taxon>
        <taxon>Desulfobulbales</taxon>
        <taxon>Desulfobulbaceae</taxon>
        <taxon>Desulfoprunum</taxon>
    </lineage>
</organism>
<dbReference type="InterPro" id="IPR009057">
    <property type="entry name" value="Homeodomain-like_sf"/>
</dbReference>
<dbReference type="RefSeq" id="WP_183352388.1">
    <property type="nucleotide sequence ID" value="NZ_JACHEO010000030.1"/>
</dbReference>
<dbReference type="PANTHER" id="PTHR30055:SF235">
    <property type="entry name" value="TRANSCRIPTIONAL REGULATORY PROTEIN"/>
    <property type="match status" value="1"/>
</dbReference>
<evidence type="ECO:0000256" key="2">
    <source>
        <dbReference type="PROSITE-ProRule" id="PRU00335"/>
    </source>
</evidence>
<dbReference type="InterPro" id="IPR050109">
    <property type="entry name" value="HTH-type_TetR-like_transc_reg"/>
</dbReference>
<dbReference type="PANTHER" id="PTHR30055">
    <property type="entry name" value="HTH-TYPE TRANSCRIPTIONAL REGULATOR RUTR"/>
    <property type="match status" value="1"/>
</dbReference>
<dbReference type="PROSITE" id="PS50977">
    <property type="entry name" value="HTH_TETR_2"/>
    <property type="match status" value="1"/>
</dbReference>
<dbReference type="InterPro" id="IPR036271">
    <property type="entry name" value="Tet_transcr_reg_TetR-rel_C_sf"/>
</dbReference>
<reference evidence="4 5" key="1">
    <citation type="submission" date="2020-08" db="EMBL/GenBank/DDBJ databases">
        <title>Genomic Encyclopedia of Type Strains, Phase IV (KMG-IV): sequencing the most valuable type-strain genomes for metagenomic binning, comparative biology and taxonomic classification.</title>
        <authorList>
            <person name="Goeker M."/>
        </authorList>
    </citation>
    <scope>NUCLEOTIDE SEQUENCE [LARGE SCALE GENOMIC DNA]</scope>
    <source>
        <strain evidence="4 5">DSM 28570</strain>
    </source>
</reference>